<feature type="compositionally biased region" description="Basic and acidic residues" evidence="1">
    <location>
        <begin position="144"/>
        <end position="155"/>
    </location>
</feature>
<evidence type="ECO:0000256" key="1">
    <source>
        <dbReference type="SAM" id="MobiDB-lite"/>
    </source>
</evidence>
<proteinExistence type="predicted"/>
<dbReference type="AlphaFoldDB" id="A0A9P4LFE4"/>
<reference evidence="2" key="1">
    <citation type="journal article" date="2020" name="Stud. Mycol.">
        <title>101 Dothideomycetes genomes: a test case for predicting lifestyles and emergence of pathogens.</title>
        <authorList>
            <person name="Haridas S."/>
            <person name="Albert R."/>
            <person name="Binder M."/>
            <person name="Bloem J."/>
            <person name="Labutti K."/>
            <person name="Salamov A."/>
            <person name="Andreopoulos B."/>
            <person name="Baker S."/>
            <person name="Barry K."/>
            <person name="Bills G."/>
            <person name="Bluhm B."/>
            <person name="Cannon C."/>
            <person name="Castanera R."/>
            <person name="Culley D."/>
            <person name="Daum C."/>
            <person name="Ezra D."/>
            <person name="Gonzalez J."/>
            <person name="Henrissat B."/>
            <person name="Kuo A."/>
            <person name="Liang C."/>
            <person name="Lipzen A."/>
            <person name="Lutzoni F."/>
            <person name="Magnuson J."/>
            <person name="Mondo S."/>
            <person name="Nolan M."/>
            <person name="Ohm R."/>
            <person name="Pangilinan J."/>
            <person name="Park H.-J."/>
            <person name="Ramirez L."/>
            <person name="Alfaro M."/>
            <person name="Sun H."/>
            <person name="Tritt A."/>
            <person name="Yoshinaga Y."/>
            <person name="Zwiers L.-H."/>
            <person name="Turgeon B."/>
            <person name="Goodwin S."/>
            <person name="Spatafora J."/>
            <person name="Crous P."/>
            <person name="Grigoriev I."/>
        </authorList>
    </citation>
    <scope>NUCLEOTIDE SEQUENCE</scope>
    <source>
        <strain evidence="2">CBS 110217</strain>
    </source>
</reference>
<keyword evidence="3" id="KW-1185">Reference proteome</keyword>
<organism evidence="2 3">
    <name type="scientific">Setomelanomma holmii</name>
    <dbReference type="NCBI Taxonomy" id="210430"/>
    <lineage>
        <taxon>Eukaryota</taxon>
        <taxon>Fungi</taxon>
        <taxon>Dikarya</taxon>
        <taxon>Ascomycota</taxon>
        <taxon>Pezizomycotina</taxon>
        <taxon>Dothideomycetes</taxon>
        <taxon>Pleosporomycetidae</taxon>
        <taxon>Pleosporales</taxon>
        <taxon>Pleosporineae</taxon>
        <taxon>Phaeosphaeriaceae</taxon>
        <taxon>Setomelanomma</taxon>
    </lineage>
</organism>
<protein>
    <submittedName>
        <fullName evidence="2">Uncharacterized protein</fullName>
    </submittedName>
</protein>
<feature type="region of interest" description="Disordered" evidence="1">
    <location>
        <begin position="133"/>
        <end position="155"/>
    </location>
</feature>
<accession>A0A9P4LFE4</accession>
<gene>
    <name evidence="2" type="ORF">EK21DRAFT_95211</name>
</gene>
<comment type="caution">
    <text evidence="2">The sequence shown here is derived from an EMBL/GenBank/DDBJ whole genome shotgun (WGS) entry which is preliminary data.</text>
</comment>
<dbReference type="OrthoDB" id="10368091at2759"/>
<evidence type="ECO:0000313" key="2">
    <source>
        <dbReference type="EMBL" id="KAF2023073.1"/>
    </source>
</evidence>
<name>A0A9P4LFE4_9PLEO</name>
<dbReference type="Proteomes" id="UP000799777">
    <property type="component" value="Unassembled WGS sequence"/>
</dbReference>
<evidence type="ECO:0000313" key="3">
    <source>
        <dbReference type="Proteomes" id="UP000799777"/>
    </source>
</evidence>
<sequence>MCMLASPGPAHCIRTACIWCTLAACSMDFFDDVAALATGEQEETQLGDLVEVFAAHLPQATAQAEIEKPLHSPPSLTWLKAYLSWRVRVAQARLDDRIALTTMKKKLQQVLRIVRLSTGHVYDTATQAQLESVAPKRPRQIQVRVRESKSEASGS</sequence>
<dbReference type="EMBL" id="ML978384">
    <property type="protein sequence ID" value="KAF2023073.1"/>
    <property type="molecule type" value="Genomic_DNA"/>
</dbReference>